<dbReference type="CDD" id="cd07821">
    <property type="entry name" value="PYR_PYL_RCAR_like"/>
    <property type="match status" value="1"/>
</dbReference>
<dbReference type="EMBL" id="CP005587">
    <property type="protein sequence ID" value="AGK58038.1"/>
    <property type="molecule type" value="Genomic_DNA"/>
</dbReference>
<dbReference type="eggNOG" id="COG3832">
    <property type="taxonomic scope" value="Bacteria"/>
</dbReference>
<evidence type="ECO:0000256" key="1">
    <source>
        <dbReference type="SAM" id="SignalP"/>
    </source>
</evidence>
<dbReference type="RefSeq" id="WP_015598069.1">
    <property type="nucleotide sequence ID" value="NC_021172.1"/>
</dbReference>
<organism evidence="2 3">
    <name type="scientific">Hyphomicrobium denitrificans 1NES1</name>
    <dbReference type="NCBI Taxonomy" id="670307"/>
    <lineage>
        <taxon>Bacteria</taxon>
        <taxon>Pseudomonadati</taxon>
        <taxon>Pseudomonadota</taxon>
        <taxon>Alphaproteobacteria</taxon>
        <taxon>Hyphomicrobiales</taxon>
        <taxon>Hyphomicrobiaceae</taxon>
        <taxon>Hyphomicrobium</taxon>
    </lineage>
</organism>
<feature type="chain" id="PRO_5004105410" evidence="1">
    <location>
        <begin position="28"/>
        <end position="183"/>
    </location>
</feature>
<dbReference type="Gene3D" id="3.30.530.20">
    <property type="match status" value="1"/>
</dbReference>
<evidence type="ECO:0000313" key="3">
    <source>
        <dbReference type="Proteomes" id="UP000005952"/>
    </source>
</evidence>
<evidence type="ECO:0000313" key="2">
    <source>
        <dbReference type="EMBL" id="AGK58038.1"/>
    </source>
</evidence>
<gene>
    <name evidence="2" type="ORF">HYPDE_31818</name>
</gene>
<dbReference type="STRING" id="670307.HYPDE_31818"/>
<dbReference type="InterPro" id="IPR019587">
    <property type="entry name" value="Polyketide_cyclase/dehydratase"/>
</dbReference>
<dbReference type="OrthoDB" id="1364128at2"/>
<keyword evidence="1" id="KW-0732">Signal</keyword>
<name>N0B4Y4_9HYPH</name>
<dbReference type="KEGG" id="hdt:HYPDE_31818"/>
<feature type="signal peptide" evidence="1">
    <location>
        <begin position="1"/>
        <end position="27"/>
    </location>
</feature>
<dbReference type="HOGENOM" id="CLU_106645_0_0_5"/>
<dbReference type="Pfam" id="PF10604">
    <property type="entry name" value="Polyketide_cyc2"/>
    <property type="match status" value="1"/>
</dbReference>
<dbReference type="SUPFAM" id="SSF55961">
    <property type="entry name" value="Bet v1-like"/>
    <property type="match status" value="1"/>
</dbReference>
<keyword evidence="3" id="KW-1185">Reference proteome</keyword>
<dbReference type="PANTHER" id="PTHR39332">
    <property type="entry name" value="BLL4707 PROTEIN"/>
    <property type="match status" value="1"/>
</dbReference>
<reference evidence="2 3" key="1">
    <citation type="journal article" date="2013" name="Genome Announc.">
        <title>Genome sequences for three denitrifying bacterial strains isolated from a uranium- and nitrate-contaminated subsurface environment.</title>
        <authorList>
            <person name="Venkatramanan R."/>
            <person name="Prakash O."/>
            <person name="Woyke T."/>
            <person name="Chain P."/>
            <person name="Goodwin L.A."/>
            <person name="Watson D."/>
            <person name="Brooks S."/>
            <person name="Kostka J.E."/>
            <person name="Green S.J."/>
        </authorList>
    </citation>
    <scope>NUCLEOTIDE SEQUENCE [LARGE SCALE GENOMIC DNA]</scope>
    <source>
        <strain evidence="2 3">1NES1</strain>
    </source>
</reference>
<protein>
    <submittedName>
        <fullName evidence="2">Polyketide cyclase/dehydrase</fullName>
    </submittedName>
</protein>
<sequence>MRFVQGIAVAGVVALAGVFAAGPAANAAAIAVGKKLEFKVDPKKMDEERARLWTQFGGWCALKDWHPAVANCEESTEGGAKVRVLTLRDGGKIKEKLLDEKPNFYRYEILESPLPVKNYQAQFALTPDDDDEDEINFAWSATFDANGKTNKEAHDVIDGIFKAGLDNIKTMAGTKADNDDDKK</sequence>
<dbReference type="InterPro" id="IPR023393">
    <property type="entry name" value="START-like_dom_sf"/>
</dbReference>
<dbReference type="PANTHER" id="PTHR39332:SF7">
    <property type="entry name" value="SRPBCC FAMILY PROTEIN"/>
    <property type="match status" value="1"/>
</dbReference>
<dbReference type="Proteomes" id="UP000005952">
    <property type="component" value="Chromosome"/>
</dbReference>
<proteinExistence type="predicted"/>
<dbReference type="AlphaFoldDB" id="N0B4Y4"/>
<accession>N0B4Y4</accession>